<dbReference type="OrthoDB" id="292546at2"/>
<evidence type="ECO:0000256" key="2">
    <source>
        <dbReference type="ARBA" id="ARBA00023125"/>
    </source>
</evidence>
<evidence type="ECO:0000313" key="6">
    <source>
        <dbReference type="Proteomes" id="UP000324974"/>
    </source>
</evidence>
<accession>A0A5C1AIL0</accession>
<dbReference type="InterPro" id="IPR050090">
    <property type="entry name" value="Tyrosine_recombinase_XerCD"/>
</dbReference>
<organism evidence="5 6">
    <name type="scientific">Limnoglobus roseus</name>
    <dbReference type="NCBI Taxonomy" id="2598579"/>
    <lineage>
        <taxon>Bacteria</taxon>
        <taxon>Pseudomonadati</taxon>
        <taxon>Planctomycetota</taxon>
        <taxon>Planctomycetia</taxon>
        <taxon>Gemmatales</taxon>
        <taxon>Gemmataceae</taxon>
        <taxon>Limnoglobus</taxon>
    </lineage>
</organism>
<dbReference type="AlphaFoldDB" id="A0A5C1AIL0"/>
<dbReference type="InterPro" id="IPR011010">
    <property type="entry name" value="DNA_brk_join_enz"/>
</dbReference>
<dbReference type="Pfam" id="PF00589">
    <property type="entry name" value="Phage_integrase"/>
    <property type="match status" value="1"/>
</dbReference>
<keyword evidence="3" id="KW-0233">DNA recombination</keyword>
<dbReference type="Proteomes" id="UP000324974">
    <property type="component" value="Chromosome"/>
</dbReference>
<keyword evidence="6" id="KW-1185">Reference proteome</keyword>
<protein>
    <submittedName>
        <fullName evidence="5">Site-specific integrase</fullName>
    </submittedName>
</protein>
<dbReference type="PANTHER" id="PTHR30349:SF41">
    <property type="entry name" value="INTEGRASE_RECOMBINASE PROTEIN MJ0367-RELATED"/>
    <property type="match status" value="1"/>
</dbReference>
<reference evidence="6" key="1">
    <citation type="submission" date="2019-08" db="EMBL/GenBank/DDBJ databases">
        <title>Limnoglobus roseus gen. nov., sp. nov., a novel freshwater planctomycete with a giant genome from the family Gemmataceae.</title>
        <authorList>
            <person name="Kulichevskaya I.S."/>
            <person name="Naumoff D.G."/>
            <person name="Miroshnikov K."/>
            <person name="Ivanova A."/>
            <person name="Philippov D.A."/>
            <person name="Hakobyan A."/>
            <person name="Rijpstra I.C."/>
            <person name="Sinninghe Damste J.S."/>
            <person name="Liesack W."/>
            <person name="Dedysh S.N."/>
        </authorList>
    </citation>
    <scope>NUCLEOTIDE SEQUENCE [LARGE SCALE GENOMIC DNA]</scope>
    <source>
        <strain evidence="6">PX52</strain>
    </source>
</reference>
<proteinExistence type="inferred from homology"/>
<gene>
    <name evidence="5" type="ORF">PX52LOC_06331</name>
</gene>
<evidence type="ECO:0000259" key="4">
    <source>
        <dbReference type="PROSITE" id="PS51898"/>
    </source>
</evidence>
<dbReference type="GO" id="GO:0006310">
    <property type="term" value="P:DNA recombination"/>
    <property type="evidence" value="ECO:0007669"/>
    <property type="project" value="UniProtKB-KW"/>
</dbReference>
<dbReference type="GO" id="GO:0003677">
    <property type="term" value="F:DNA binding"/>
    <property type="evidence" value="ECO:0007669"/>
    <property type="project" value="UniProtKB-KW"/>
</dbReference>
<dbReference type="InterPro" id="IPR002104">
    <property type="entry name" value="Integrase_catalytic"/>
</dbReference>
<dbReference type="PROSITE" id="PS51898">
    <property type="entry name" value="TYR_RECOMBINASE"/>
    <property type="match status" value="1"/>
</dbReference>
<dbReference type="KEGG" id="lrs:PX52LOC_06331"/>
<dbReference type="RefSeq" id="WP_149113678.1">
    <property type="nucleotide sequence ID" value="NZ_CP042425.1"/>
</dbReference>
<dbReference type="GO" id="GO:0015074">
    <property type="term" value="P:DNA integration"/>
    <property type="evidence" value="ECO:0007669"/>
    <property type="project" value="InterPro"/>
</dbReference>
<comment type="similarity">
    <text evidence="1">Belongs to the 'phage' integrase family.</text>
</comment>
<name>A0A5C1AIL0_9BACT</name>
<dbReference type="EMBL" id="CP042425">
    <property type="protein sequence ID" value="QEL19269.1"/>
    <property type="molecule type" value="Genomic_DNA"/>
</dbReference>
<dbReference type="InterPro" id="IPR013762">
    <property type="entry name" value="Integrase-like_cat_sf"/>
</dbReference>
<feature type="domain" description="Tyr recombinase" evidence="4">
    <location>
        <begin position="212"/>
        <end position="403"/>
    </location>
</feature>
<dbReference type="PANTHER" id="PTHR30349">
    <property type="entry name" value="PHAGE INTEGRASE-RELATED"/>
    <property type="match status" value="1"/>
</dbReference>
<evidence type="ECO:0000256" key="3">
    <source>
        <dbReference type="ARBA" id="ARBA00023172"/>
    </source>
</evidence>
<evidence type="ECO:0000256" key="1">
    <source>
        <dbReference type="ARBA" id="ARBA00008857"/>
    </source>
</evidence>
<sequence>MASLTRAIKTYYVDHNGRRCPKDAVGAKKVTEASKKWYGRSIPSLPPKKKVPLSADRQVAERMLARMVANAERGMLDLHAVGDERVPLLDHLKQFADHMSLGLACKIRGKAKRPAPPQVALCVQRIRHVLVACRFENAMSLNADAPAALARWLQTRRAITKAEGGLSAQTADFYRKAARRFAWWLSVRKHLPVRPDLFDDVPGFDPRNNRVHLRRPCSTSELARLLLVTRQDPGDYRGMFGEDRFFVYLLAFATGFRASELAVLTRANFAIDADPPVIRLRGDQTKNGRPARQPLPLGVVTEFRPYLECKPADGPLWPGTWCEKPVRMLKRDLDGAGVVYREETEDGPRFLDFHALRHSFVSALAAAGVGVKELQTLARHSDPALTLAVYTHSTNAKLAESVQKLPLPIGGMGAVNPWDTMTREELQAALACSLALNAVLMGGARKPGEAGTSPV</sequence>
<evidence type="ECO:0000313" key="5">
    <source>
        <dbReference type="EMBL" id="QEL19269.1"/>
    </source>
</evidence>
<dbReference type="SUPFAM" id="SSF56349">
    <property type="entry name" value="DNA breaking-rejoining enzymes"/>
    <property type="match status" value="1"/>
</dbReference>
<dbReference type="Gene3D" id="1.10.443.10">
    <property type="entry name" value="Intergrase catalytic core"/>
    <property type="match status" value="1"/>
</dbReference>
<keyword evidence="2" id="KW-0238">DNA-binding</keyword>